<feature type="compositionally biased region" description="Basic residues" evidence="9">
    <location>
        <begin position="666"/>
        <end position="677"/>
    </location>
</feature>
<keyword evidence="8" id="KW-0819">tRNA processing</keyword>
<feature type="region of interest" description="Disordered" evidence="9">
    <location>
        <begin position="94"/>
        <end position="128"/>
    </location>
</feature>
<dbReference type="InterPro" id="IPR048583">
    <property type="entry name" value="RNase_E_G_thioredoxin-like"/>
</dbReference>
<dbReference type="GO" id="GO:0000287">
    <property type="term" value="F:magnesium ion binding"/>
    <property type="evidence" value="ECO:0007669"/>
    <property type="project" value="UniProtKB-UniRule"/>
</dbReference>
<dbReference type="Gene3D" id="3.40.1260.20">
    <property type="entry name" value="Ribonuclease E, catalytic domain"/>
    <property type="match status" value="1"/>
</dbReference>
<comment type="cofactor">
    <cofactor evidence="8">
        <name>Mg(2+)</name>
        <dbReference type="ChEBI" id="CHEBI:18420"/>
    </cofactor>
    <text evidence="8">Binds 1 Mg(2+) ion per subunit.</text>
</comment>
<proteinExistence type="inferred from homology"/>
<keyword evidence="4 8" id="KW-0255">Endonuclease</keyword>
<feature type="compositionally biased region" description="Low complexity" evidence="9">
    <location>
        <begin position="730"/>
        <end position="742"/>
    </location>
</feature>
<gene>
    <name evidence="8" type="primary">rne</name>
    <name evidence="12" type="ORF">C5F48_06170</name>
</gene>
<dbReference type="SUPFAM" id="SSF50249">
    <property type="entry name" value="Nucleic acid-binding proteins"/>
    <property type="match status" value="1"/>
</dbReference>
<sequence>MVKKMLIDATHSEETRVVVVDGNKVEEFDFETVNKRQIAGNIYLAKVTRVEPSLQAAFVDYGGNRHGFLAFAEIHPDYYQIPVADRKALLEEERAYNRDEEEEESRPRRKPRQARAEAVQSGDAVQTGAMDVVDLGEETGADALFQSQRNEAPQPEAEEAEKPYRAMDHASDTDDEIESVAEEDVAEEIRAPRKPRARRYKIQEVVKVRQIMLVQVVKEERGNKGAALTTYLSLAGRYCVLMPNTARGGGISRKITQAADRKKLKEIASEIEVPEGAGLIIRTAGAKRTKPEIRRDYEYLMRLWEQVRELTLKSIAPAPIYEEGDLIKRSIRDLYNREIEEVLVEGEAGYRTAKDFMRMIMPAHARQVMRYDEPMPLFARYQVESYLGGMFNPTVQLKSGGYIVIGVTEALVAIDVNSGRATKEGSIEETALKTNLEAAEEVARQLRLRDLAGLIVIDFIDMEERKNNAAVEKRLKDKLKTDRARIQVGRISGFGLMEMSRQRLRPGMLESTTQPCSHCHGTGLIRSDDSLALQVLRALEEEGTRKRSLEVLLRAPVAVVNFLVNQKREHIALIEARYGMAVRIEADPTLVSPDYVIEKFKTATRVVPKAGSVISGNADLMGAPVDEEEDDYVEEIDEVEEAEDVAEAAPAAVAAVAEAAGEGSPKKKRRRRRRRRNGAGPNGEATGAEGDDEADGDDSDEAETDAVAAEAAELPMIEAVALAEVAVEPAPVASEAEPAAEPEAPKKRTRSRTRKVAEPVAEAAPEAAPVAEEAPVKPKPKRTRKPKAAAVEPQMADLPVSEPTAVETPAAEPEAEAVAAPAAAPAPEPVAAPAPEPVAAPAEPAAEPVAEAAPAEAAAEDAPKPKRKGWWSIGR</sequence>
<dbReference type="InterPro" id="IPR012340">
    <property type="entry name" value="NA-bd_OB-fold"/>
</dbReference>
<feature type="compositionally biased region" description="Acidic residues" evidence="9">
    <location>
        <begin position="689"/>
        <end position="704"/>
    </location>
</feature>
<keyword evidence="8" id="KW-0699">rRNA-binding</keyword>
<keyword evidence="1 8" id="KW-0963">Cytoplasm</keyword>
<evidence type="ECO:0000256" key="2">
    <source>
        <dbReference type="ARBA" id="ARBA00022722"/>
    </source>
</evidence>
<feature type="compositionally biased region" description="Basic residues" evidence="9">
    <location>
        <begin position="778"/>
        <end position="787"/>
    </location>
</feature>
<comment type="subcellular location">
    <subcellularLocation>
        <location evidence="8">Cytoplasm</location>
    </subcellularLocation>
    <subcellularLocation>
        <location evidence="8">Cell inner membrane</location>
        <topology evidence="8">Peripheral membrane protein</topology>
        <orientation evidence="8">Cytoplasmic side</orientation>
    </subcellularLocation>
</comment>
<dbReference type="InterPro" id="IPR028878">
    <property type="entry name" value="RNase_E"/>
</dbReference>
<dbReference type="EMBL" id="PZKG01000018">
    <property type="protein sequence ID" value="PTE22620.1"/>
    <property type="molecule type" value="Genomic_DNA"/>
</dbReference>
<evidence type="ECO:0000256" key="4">
    <source>
        <dbReference type="ARBA" id="ARBA00022759"/>
    </source>
</evidence>
<evidence type="ECO:0000256" key="8">
    <source>
        <dbReference type="HAMAP-Rule" id="MF_00970"/>
    </source>
</evidence>
<feature type="region of interest" description="Required for zinc-mediated homotetramerization and catalytic activity" evidence="8">
    <location>
        <begin position="516"/>
        <end position="519"/>
    </location>
</feature>
<keyword evidence="7 8" id="KW-0694">RNA-binding</keyword>
<keyword evidence="6 8" id="KW-0460">Magnesium</keyword>
<feature type="binding site" evidence="8">
    <location>
        <position position="519"/>
    </location>
    <ligand>
        <name>Zn(2+)</name>
        <dbReference type="ChEBI" id="CHEBI:29105"/>
        <note>ligand shared between dimeric partners</note>
    </ligand>
</feature>
<keyword evidence="8" id="KW-0472">Membrane</keyword>
<comment type="caution">
    <text evidence="12">The sequence shown here is derived from an EMBL/GenBank/DDBJ whole genome shotgun (WGS) entry which is preliminary data.</text>
</comment>
<dbReference type="InterPro" id="IPR019307">
    <property type="entry name" value="RNA-bd_AU-1/RNase_E/G"/>
</dbReference>
<dbReference type="AlphaFoldDB" id="A0A2T4JXH1"/>
<keyword evidence="8" id="KW-0820">tRNA-binding</keyword>
<dbReference type="NCBIfam" id="TIGR00757">
    <property type="entry name" value="RNaseEG"/>
    <property type="match status" value="1"/>
</dbReference>
<evidence type="ECO:0000256" key="7">
    <source>
        <dbReference type="ARBA" id="ARBA00022884"/>
    </source>
</evidence>
<feature type="binding site" evidence="8">
    <location>
        <position position="458"/>
    </location>
    <ligand>
        <name>Mg(2+)</name>
        <dbReference type="ChEBI" id="CHEBI:18420"/>
        <note>catalytic</note>
    </ligand>
</feature>
<evidence type="ECO:0000313" key="12">
    <source>
        <dbReference type="EMBL" id="PTE22620.1"/>
    </source>
</evidence>
<dbReference type="GO" id="GO:0000049">
    <property type="term" value="F:tRNA binding"/>
    <property type="evidence" value="ECO:0007669"/>
    <property type="project" value="UniProtKB-KW"/>
</dbReference>
<keyword evidence="8" id="KW-1003">Cell membrane</keyword>
<dbReference type="GO" id="GO:0009898">
    <property type="term" value="C:cytoplasmic side of plasma membrane"/>
    <property type="evidence" value="ECO:0007669"/>
    <property type="project" value="UniProtKB-UniRule"/>
</dbReference>
<dbReference type="Pfam" id="PF10150">
    <property type="entry name" value="RNase_E_G"/>
    <property type="match status" value="1"/>
</dbReference>
<keyword evidence="8" id="KW-0997">Cell inner membrane</keyword>
<comment type="cofactor">
    <cofactor evidence="8">
        <name>Zn(2+)</name>
        <dbReference type="ChEBI" id="CHEBI:29105"/>
    </cofactor>
    <text evidence="8">Binds 2 Zn(2+) ions per homotetramer.</text>
</comment>
<dbReference type="GO" id="GO:0008270">
    <property type="term" value="F:zinc ion binding"/>
    <property type="evidence" value="ECO:0007669"/>
    <property type="project" value="UniProtKB-UniRule"/>
</dbReference>
<dbReference type="GO" id="GO:0005737">
    <property type="term" value="C:cytoplasm"/>
    <property type="evidence" value="ECO:0007669"/>
    <property type="project" value="UniProtKB-SubCell"/>
</dbReference>
<evidence type="ECO:0000256" key="5">
    <source>
        <dbReference type="ARBA" id="ARBA00022801"/>
    </source>
</evidence>
<keyword evidence="5 8" id="KW-0378">Hydrolase</keyword>
<accession>A0A2T4JXH1</accession>
<dbReference type="HAMAP" id="MF_00970">
    <property type="entry name" value="RNase_E"/>
    <property type="match status" value="1"/>
</dbReference>
<feature type="region of interest" description="Disordered" evidence="9">
    <location>
        <begin position="145"/>
        <end position="164"/>
    </location>
</feature>
<feature type="domain" description="RNA-binding protein AU-1/Ribonuclease E/G" evidence="10">
    <location>
        <begin position="233"/>
        <end position="503"/>
    </location>
</feature>
<dbReference type="GO" id="GO:0008995">
    <property type="term" value="F:ribonuclease E activity"/>
    <property type="evidence" value="ECO:0007669"/>
    <property type="project" value="UniProtKB-EC"/>
</dbReference>
<evidence type="ECO:0000313" key="13">
    <source>
        <dbReference type="Proteomes" id="UP000241010"/>
    </source>
</evidence>
<dbReference type="Pfam" id="PF20833">
    <property type="entry name" value="RNase_E_G_Thio"/>
    <property type="match status" value="1"/>
</dbReference>
<reference evidence="12 13" key="1">
    <citation type="submission" date="2018-03" db="EMBL/GenBank/DDBJ databases">
        <title>Cereibacter changlensis.</title>
        <authorList>
            <person name="Meyer T.E."/>
            <person name="Miller S."/>
            <person name="Lodha T."/>
            <person name="Gandham S."/>
            <person name="Chintalapati S."/>
            <person name="Chintalapati V.R."/>
        </authorList>
    </citation>
    <scope>NUCLEOTIDE SEQUENCE [LARGE SCALE GENOMIC DNA]</scope>
    <source>
        <strain evidence="12 13">JA139</strain>
    </source>
</reference>
<evidence type="ECO:0000256" key="6">
    <source>
        <dbReference type="ARBA" id="ARBA00022842"/>
    </source>
</evidence>
<comment type="subunit">
    <text evidence="8">Homotetramer formed by a dimer of dimers.</text>
</comment>
<evidence type="ECO:0000256" key="9">
    <source>
        <dbReference type="SAM" id="MobiDB-lite"/>
    </source>
</evidence>
<dbReference type="GO" id="GO:0006402">
    <property type="term" value="P:mRNA catabolic process"/>
    <property type="evidence" value="ECO:0007669"/>
    <property type="project" value="UniProtKB-UniRule"/>
</dbReference>
<dbReference type="OrthoDB" id="9804278at2"/>
<evidence type="ECO:0000256" key="3">
    <source>
        <dbReference type="ARBA" id="ARBA00022723"/>
    </source>
</evidence>
<evidence type="ECO:0000259" key="11">
    <source>
        <dbReference type="Pfam" id="PF20833"/>
    </source>
</evidence>
<feature type="compositionally biased region" description="Low complexity" evidence="9">
    <location>
        <begin position="802"/>
        <end position="823"/>
    </location>
</feature>
<feature type="binding site" evidence="8">
    <location>
        <position position="415"/>
    </location>
    <ligand>
        <name>Mg(2+)</name>
        <dbReference type="ChEBI" id="CHEBI:18420"/>
        <note>catalytic</note>
    </ligand>
</feature>
<name>A0A2T4JXH1_9RHOB</name>
<comment type="similarity">
    <text evidence="8">Belongs to the RNase E/G family. RNase E subfamily.</text>
</comment>
<keyword evidence="8" id="KW-0862">Zinc</keyword>
<keyword evidence="13" id="KW-1185">Reference proteome</keyword>
<feature type="binding site" evidence="8">
    <location>
        <position position="516"/>
    </location>
    <ligand>
        <name>Zn(2+)</name>
        <dbReference type="ChEBI" id="CHEBI:29105"/>
        <note>ligand shared between dimeric partners</note>
    </ligand>
</feature>
<feature type="compositionally biased region" description="Low complexity" evidence="9">
    <location>
        <begin position="839"/>
        <end position="857"/>
    </location>
</feature>
<evidence type="ECO:0000259" key="10">
    <source>
        <dbReference type="Pfam" id="PF10150"/>
    </source>
</evidence>
<dbReference type="EC" id="3.1.26.12" evidence="8"/>
<dbReference type="GO" id="GO:0006364">
    <property type="term" value="P:rRNA processing"/>
    <property type="evidence" value="ECO:0007669"/>
    <property type="project" value="UniProtKB-UniRule"/>
</dbReference>
<feature type="domain" description="RNase E/G thioredoxin-like" evidence="11">
    <location>
        <begin position="515"/>
        <end position="599"/>
    </location>
</feature>
<comment type="function">
    <text evidence="8">Endoribonuclease that plays a central role in RNA processing and decay. Required for the maturation of 5S and 16S rRNAs and the majority of tRNAs. Also involved in the degradation of most mRNAs.</text>
</comment>
<dbReference type="Proteomes" id="UP000241010">
    <property type="component" value="Unassembled WGS sequence"/>
</dbReference>
<dbReference type="GO" id="GO:0019843">
    <property type="term" value="F:rRNA binding"/>
    <property type="evidence" value="ECO:0007669"/>
    <property type="project" value="UniProtKB-KW"/>
</dbReference>
<keyword evidence="8" id="KW-0698">rRNA processing</keyword>
<feature type="region of interest" description="Disordered" evidence="9">
    <location>
        <begin position="730"/>
        <end position="875"/>
    </location>
</feature>
<dbReference type="RefSeq" id="WP_107663038.1">
    <property type="nucleotide sequence ID" value="NZ_PZKG01000018.1"/>
</dbReference>
<dbReference type="Gene3D" id="2.40.50.140">
    <property type="entry name" value="Nucleic acid-binding proteins"/>
    <property type="match status" value="2"/>
</dbReference>
<feature type="compositionally biased region" description="Pro residues" evidence="9">
    <location>
        <begin position="824"/>
        <end position="838"/>
    </location>
</feature>
<dbReference type="PANTHER" id="PTHR30001:SF1">
    <property type="entry name" value="RIBONUCLEASE E_G-LIKE PROTEIN, CHLOROPLASTIC"/>
    <property type="match status" value="1"/>
</dbReference>
<keyword evidence="2 8" id="KW-0540">Nuclease</keyword>
<keyword evidence="3 8" id="KW-0479">Metal-binding</keyword>
<protein>
    <recommendedName>
        <fullName evidence="8">Ribonuclease E</fullName>
        <shortName evidence="8">RNase E</shortName>
        <ecNumber evidence="8">3.1.26.12</ecNumber>
    </recommendedName>
</protein>
<dbReference type="InterPro" id="IPR004659">
    <property type="entry name" value="RNase_E/G"/>
</dbReference>
<feature type="region of interest" description="Disordered" evidence="9">
    <location>
        <begin position="654"/>
        <end position="712"/>
    </location>
</feature>
<dbReference type="GO" id="GO:0008033">
    <property type="term" value="P:tRNA processing"/>
    <property type="evidence" value="ECO:0007669"/>
    <property type="project" value="UniProtKB-UniRule"/>
</dbReference>
<dbReference type="PANTHER" id="PTHR30001">
    <property type="entry name" value="RIBONUCLEASE"/>
    <property type="match status" value="1"/>
</dbReference>
<feature type="compositionally biased region" description="Low complexity" evidence="9">
    <location>
        <begin position="758"/>
        <end position="773"/>
    </location>
</feature>
<dbReference type="CDD" id="cd04453">
    <property type="entry name" value="S1_RNase_E"/>
    <property type="match status" value="1"/>
</dbReference>
<organism evidence="12 13">
    <name type="scientific">Cereibacter changlensis JA139</name>
    <dbReference type="NCBI Taxonomy" id="1188249"/>
    <lineage>
        <taxon>Bacteria</taxon>
        <taxon>Pseudomonadati</taxon>
        <taxon>Pseudomonadota</taxon>
        <taxon>Alphaproteobacteria</taxon>
        <taxon>Rhodobacterales</taxon>
        <taxon>Paracoccaceae</taxon>
        <taxon>Cereibacter</taxon>
    </lineage>
</organism>
<comment type="catalytic activity">
    <reaction evidence="8">
        <text>Endonucleolytic cleavage of single-stranded RNA in A- and U-rich regions.</text>
        <dbReference type="EC" id="3.1.26.12"/>
    </reaction>
</comment>
<evidence type="ECO:0000256" key="1">
    <source>
        <dbReference type="ARBA" id="ARBA00022490"/>
    </source>
</evidence>